<evidence type="ECO:0000313" key="9">
    <source>
        <dbReference type="EMBL" id="MBF8436301.1"/>
    </source>
</evidence>
<keyword evidence="10" id="KW-1185">Reference proteome</keyword>
<dbReference type="Gene3D" id="3.40.50.2300">
    <property type="match status" value="2"/>
</dbReference>
<dbReference type="InterPro" id="IPR028082">
    <property type="entry name" value="Peripla_BP_I"/>
</dbReference>
<dbReference type="AlphaFoldDB" id="A0A931F762"/>
<evidence type="ECO:0000256" key="3">
    <source>
        <dbReference type="ARBA" id="ARBA00022475"/>
    </source>
</evidence>
<evidence type="ECO:0000256" key="4">
    <source>
        <dbReference type="ARBA" id="ARBA00022729"/>
    </source>
</evidence>
<feature type="chain" id="PRO_5039433977" evidence="7">
    <location>
        <begin position="24"/>
        <end position="328"/>
    </location>
</feature>
<feature type="domain" description="ABC transporter substrate-binding protein PnrA-like" evidence="8">
    <location>
        <begin position="30"/>
        <end position="326"/>
    </location>
</feature>
<evidence type="ECO:0000256" key="5">
    <source>
        <dbReference type="ARBA" id="ARBA00023136"/>
    </source>
</evidence>
<comment type="subcellular location">
    <subcellularLocation>
        <location evidence="1">Cell membrane</location>
        <topology evidence="1">Lipid-anchor</topology>
    </subcellularLocation>
</comment>
<name>A0A931F762_9FIRM</name>
<feature type="signal peptide" evidence="7">
    <location>
        <begin position="1"/>
        <end position="23"/>
    </location>
</feature>
<dbReference type="SUPFAM" id="SSF53822">
    <property type="entry name" value="Periplasmic binding protein-like I"/>
    <property type="match status" value="1"/>
</dbReference>
<evidence type="ECO:0000256" key="6">
    <source>
        <dbReference type="ARBA" id="ARBA00023288"/>
    </source>
</evidence>
<keyword evidence="3" id="KW-1003">Cell membrane</keyword>
<dbReference type="Pfam" id="PF02608">
    <property type="entry name" value="Bmp"/>
    <property type="match status" value="1"/>
</dbReference>
<comment type="caution">
    <text evidence="9">The sequence shown here is derived from an EMBL/GenBank/DDBJ whole genome shotgun (WGS) entry which is preliminary data.</text>
</comment>
<accession>A0A931F762</accession>
<proteinExistence type="inferred from homology"/>
<comment type="similarity">
    <text evidence="2">Belongs to the BMP lipoprotein family.</text>
</comment>
<dbReference type="GO" id="GO:0005886">
    <property type="term" value="C:plasma membrane"/>
    <property type="evidence" value="ECO:0007669"/>
    <property type="project" value="UniProtKB-SubCell"/>
</dbReference>
<evidence type="ECO:0000259" key="8">
    <source>
        <dbReference type="Pfam" id="PF02608"/>
    </source>
</evidence>
<reference evidence="9" key="1">
    <citation type="submission" date="2020-11" db="EMBL/GenBank/DDBJ databases">
        <title>Halonatronomonas betainensis gen. nov., sp. nov. a novel haloalkaliphilic representative of the family Halanaerobiacae capable of betaine degradation.</title>
        <authorList>
            <person name="Boltyanskaya Y."/>
            <person name="Kevbrin V."/>
            <person name="Detkova E."/>
            <person name="Grouzdev D.S."/>
            <person name="Koziaeva V."/>
            <person name="Zhilina T."/>
        </authorList>
    </citation>
    <scope>NUCLEOTIDE SEQUENCE</scope>
    <source>
        <strain evidence="9">Z-7014</strain>
    </source>
</reference>
<gene>
    <name evidence="9" type="ORF">I0Q91_04350</name>
</gene>
<evidence type="ECO:0000256" key="1">
    <source>
        <dbReference type="ARBA" id="ARBA00004193"/>
    </source>
</evidence>
<keyword evidence="4 7" id="KW-0732">Signal</keyword>
<dbReference type="PANTHER" id="PTHR34296">
    <property type="entry name" value="TRANSCRIPTIONAL ACTIVATOR PROTEIN MED"/>
    <property type="match status" value="1"/>
</dbReference>
<sequence>MRKSLTVFLLAAFLIFTISVNVAAEGDIAIVFATGGLGDQSFNDAAYRGIQMAEEDLGINYNYGEPASIADYENYLQLFASAGVYDLIISIGFDQADALADVSARFPDQQFALVDAALEADNVGSYVYTEQERGFLMGAAAAMMTQRSDEYEMINQEYRIGVVGGMEIPLINANIAGYRAGAEYISEDVHVSHSYVGAWDDPGRGKELAISMIENDVDIIWAAAGRSGLGAIEAAQENNVYAIGSDSDQGHLAPDHILTNGMKFVDNTVFLAVEQVLDGIFEPGIQVIGIEEGALGYTESLLPADIIERLEEIKASIIAGEIEIPDSL</sequence>
<dbReference type="Proteomes" id="UP000621436">
    <property type="component" value="Unassembled WGS sequence"/>
</dbReference>
<dbReference type="CDD" id="cd06354">
    <property type="entry name" value="PBP1_PrnA-like"/>
    <property type="match status" value="1"/>
</dbReference>
<organism evidence="9 10">
    <name type="scientific">Halonatronomonas betaini</name>
    <dbReference type="NCBI Taxonomy" id="2778430"/>
    <lineage>
        <taxon>Bacteria</taxon>
        <taxon>Bacillati</taxon>
        <taxon>Bacillota</taxon>
        <taxon>Clostridia</taxon>
        <taxon>Halanaerobiales</taxon>
        <taxon>Halarsenatibacteraceae</taxon>
        <taxon>Halonatronomonas</taxon>
    </lineage>
</organism>
<dbReference type="InterPro" id="IPR003760">
    <property type="entry name" value="PnrA-like"/>
</dbReference>
<evidence type="ECO:0000313" key="10">
    <source>
        <dbReference type="Proteomes" id="UP000621436"/>
    </source>
</evidence>
<keyword evidence="5" id="KW-0472">Membrane</keyword>
<evidence type="ECO:0000256" key="2">
    <source>
        <dbReference type="ARBA" id="ARBA00008610"/>
    </source>
</evidence>
<dbReference type="InterPro" id="IPR050957">
    <property type="entry name" value="BMP_lipoprotein"/>
</dbReference>
<dbReference type="RefSeq" id="WP_270453115.1">
    <property type="nucleotide sequence ID" value="NZ_JADPIE010000002.1"/>
</dbReference>
<dbReference type="EMBL" id="JADPIE010000002">
    <property type="protein sequence ID" value="MBF8436301.1"/>
    <property type="molecule type" value="Genomic_DNA"/>
</dbReference>
<keyword evidence="6" id="KW-0449">Lipoprotein</keyword>
<protein>
    <submittedName>
        <fullName evidence="9">BMP family ABC transporter substrate-binding protein</fullName>
    </submittedName>
</protein>
<evidence type="ECO:0000256" key="7">
    <source>
        <dbReference type="SAM" id="SignalP"/>
    </source>
</evidence>
<dbReference type="PANTHER" id="PTHR34296:SF2">
    <property type="entry name" value="ABC TRANSPORTER GUANOSINE-BINDING PROTEIN NUPN"/>
    <property type="match status" value="1"/>
</dbReference>